<evidence type="ECO:0000259" key="4">
    <source>
        <dbReference type="PROSITE" id="PS50011"/>
    </source>
</evidence>
<dbReference type="SMART" id="SM00220">
    <property type="entry name" value="S_TKc"/>
    <property type="match status" value="1"/>
</dbReference>
<dbReference type="GO" id="GO:0004674">
    <property type="term" value="F:protein serine/threonine kinase activity"/>
    <property type="evidence" value="ECO:0007669"/>
    <property type="project" value="UniProtKB-KW"/>
</dbReference>
<dbReference type="Gene3D" id="3.30.200.20">
    <property type="entry name" value="Phosphorylase Kinase, domain 1"/>
    <property type="match status" value="1"/>
</dbReference>
<dbReference type="InterPro" id="IPR008271">
    <property type="entry name" value="Ser/Thr_kinase_AS"/>
</dbReference>
<dbReference type="Proteomes" id="UP000219353">
    <property type="component" value="Unassembled WGS sequence"/>
</dbReference>
<reference evidence="6" key="1">
    <citation type="submission" date="2017-09" db="EMBL/GenBank/DDBJ databases">
        <authorList>
            <person name="Varghese N."/>
            <person name="Submissions S."/>
        </authorList>
    </citation>
    <scope>NUCLEOTIDE SEQUENCE [LARGE SCALE GENOMIC DNA]</scope>
    <source>
        <strain evidence="6">CGMCC 1.12461</strain>
    </source>
</reference>
<evidence type="ECO:0000313" key="5">
    <source>
        <dbReference type="EMBL" id="SNY43075.1"/>
    </source>
</evidence>
<evidence type="ECO:0000256" key="2">
    <source>
        <dbReference type="ARBA" id="ARBA00022840"/>
    </source>
</evidence>
<dbReference type="OrthoDB" id="9801841at2"/>
<dbReference type="PROSITE" id="PS00107">
    <property type="entry name" value="PROTEIN_KINASE_ATP"/>
    <property type="match status" value="1"/>
</dbReference>
<dbReference type="Gene3D" id="1.10.510.10">
    <property type="entry name" value="Transferase(Phosphotransferase) domain 1"/>
    <property type="match status" value="1"/>
</dbReference>
<evidence type="ECO:0000256" key="3">
    <source>
        <dbReference type="PROSITE-ProRule" id="PRU10141"/>
    </source>
</evidence>
<dbReference type="AlphaFoldDB" id="A0A285I505"/>
<keyword evidence="2 3" id="KW-0067">ATP-binding</keyword>
<dbReference type="InterPro" id="IPR011009">
    <property type="entry name" value="Kinase-like_dom_sf"/>
</dbReference>
<evidence type="ECO:0000313" key="6">
    <source>
        <dbReference type="Proteomes" id="UP000219353"/>
    </source>
</evidence>
<dbReference type="SUPFAM" id="SSF56112">
    <property type="entry name" value="Protein kinase-like (PK-like)"/>
    <property type="match status" value="1"/>
</dbReference>
<accession>A0A285I505</accession>
<keyword evidence="5" id="KW-0418">Kinase</keyword>
<protein>
    <submittedName>
        <fullName evidence="5">Serine/threonine protein kinase</fullName>
    </submittedName>
</protein>
<dbReference type="PANTHER" id="PTHR24348:SF71">
    <property type="entry name" value="PROTEIN KINASE DOMAIN-CONTAINING PROTEIN"/>
    <property type="match status" value="1"/>
</dbReference>
<name>A0A285I505_9GAMM</name>
<keyword evidence="6" id="KW-1185">Reference proteome</keyword>
<keyword evidence="1 3" id="KW-0547">Nucleotide-binding</keyword>
<dbReference type="InterPro" id="IPR045269">
    <property type="entry name" value="Atg1-like"/>
</dbReference>
<proteinExistence type="predicted"/>
<dbReference type="PANTHER" id="PTHR24348">
    <property type="entry name" value="SERINE/THREONINE-PROTEIN KINASE UNC-51-RELATED"/>
    <property type="match status" value="1"/>
</dbReference>
<sequence length="683" mass="76231">MSDTADKTTPADNTAAGIRNVTRIESTKTPLTDDNEKTRFARSNQTTATTTTASDLTGKTIKQRYLLESKIGSGGMSDVYRARDTFLADAGVAESQVAIKVLQPQFVSQPEALQLLLQEAHRTQQLSHPNIVRVFDVDCEQDRYFIVMEFLDGESLDQVIKRYKPKGLPLSAAIKLLDQLGAALAHAHSKGIVHADLKPANIMVNRSGQLKVLDFGVAHTLQLNHDIYAAEQHNPAAALSGYTPAYASIDLLAGKTPSVADDTFSFACICYELLTSKHPFERIPADKAAQQQKQANKPAHLNPLQWLALKKALRFDSTSRNTSIEQLLNALNHRYLPVAAAVCVAVLAAGGLWHIHSQQQQQLLTLQQQQQQQQQQHNNYLSLADSEPAEFLEAFSTLETAEPIIRSGLLRLQSDKLLAYFEQQIDKVISDRRYNYPDYPQIEQLLIQARSLYPDSLYLADIASSMNRSKQTALDVLRNQLNTLLVNQQYLSDPAQTDIYDIVEDIKRIDQNYSIVPDEAEIGAYQSAFADASREHNAQALHALIKAGKHVFAGSEQTRELLLHGEQLQTAVAAMAAYHSAKETETPLPFPHQEAAVFYQQTFEQLSEELTISRSARETDTIYKQYEHYSSQLPADFSLLVGLKRQLADKYLTLSGELLKTNQVRNAERLMRRANTLMSSINS</sequence>
<dbReference type="GO" id="GO:0005524">
    <property type="term" value="F:ATP binding"/>
    <property type="evidence" value="ECO:0007669"/>
    <property type="project" value="UniProtKB-UniRule"/>
</dbReference>
<organism evidence="5 6">
    <name type="scientific">Arsukibacterium tuosuense</name>
    <dbReference type="NCBI Taxonomy" id="1323745"/>
    <lineage>
        <taxon>Bacteria</taxon>
        <taxon>Pseudomonadati</taxon>
        <taxon>Pseudomonadota</taxon>
        <taxon>Gammaproteobacteria</taxon>
        <taxon>Chromatiales</taxon>
        <taxon>Chromatiaceae</taxon>
        <taxon>Arsukibacterium</taxon>
    </lineage>
</organism>
<dbReference type="PROSITE" id="PS00108">
    <property type="entry name" value="PROTEIN_KINASE_ST"/>
    <property type="match status" value="1"/>
</dbReference>
<dbReference type="EMBL" id="OBEB01000001">
    <property type="protein sequence ID" value="SNY43075.1"/>
    <property type="molecule type" value="Genomic_DNA"/>
</dbReference>
<dbReference type="CDD" id="cd14014">
    <property type="entry name" value="STKc_PknB_like"/>
    <property type="match status" value="1"/>
</dbReference>
<dbReference type="Pfam" id="PF00069">
    <property type="entry name" value="Pkinase"/>
    <property type="match status" value="1"/>
</dbReference>
<dbReference type="InterPro" id="IPR017441">
    <property type="entry name" value="Protein_kinase_ATP_BS"/>
</dbReference>
<feature type="domain" description="Protein kinase" evidence="4">
    <location>
        <begin position="65"/>
        <end position="336"/>
    </location>
</feature>
<evidence type="ECO:0000256" key="1">
    <source>
        <dbReference type="ARBA" id="ARBA00022741"/>
    </source>
</evidence>
<feature type="binding site" evidence="3">
    <location>
        <position position="100"/>
    </location>
    <ligand>
        <name>ATP</name>
        <dbReference type="ChEBI" id="CHEBI:30616"/>
    </ligand>
</feature>
<dbReference type="InterPro" id="IPR000719">
    <property type="entry name" value="Prot_kinase_dom"/>
</dbReference>
<dbReference type="RefSeq" id="WP_097109791.1">
    <property type="nucleotide sequence ID" value="NZ_OBEB01000001.1"/>
</dbReference>
<dbReference type="PROSITE" id="PS50011">
    <property type="entry name" value="PROTEIN_KINASE_DOM"/>
    <property type="match status" value="1"/>
</dbReference>
<keyword evidence="5" id="KW-0808">Transferase</keyword>
<keyword evidence="5" id="KW-0723">Serine/threonine-protein kinase</keyword>
<gene>
    <name evidence="5" type="ORF">SAMN06297280_0528</name>
</gene>
<dbReference type="GO" id="GO:0005737">
    <property type="term" value="C:cytoplasm"/>
    <property type="evidence" value="ECO:0007669"/>
    <property type="project" value="TreeGrafter"/>
</dbReference>